<evidence type="ECO:0000256" key="6">
    <source>
        <dbReference type="ARBA" id="ARBA00023136"/>
    </source>
</evidence>
<keyword evidence="3 8" id="KW-0813">Transport</keyword>
<dbReference type="InterPro" id="IPR036259">
    <property type="entry name" value="MFS_trans_sf"/>
</dbReference>
<dbReference type="EMBL" id="JARJLG010000129">
    <property type="protein sequence ID" value="KAJ7739994.1"/>
    <property type="molecule type" value="Genomic_DNA"/>
</dbReference>
<dbReference type="PANTHER" id="PTHR48022:SF74">
    <property type="entry name" value="SUGAR TRANSPORTER, PUTATIVE (AFU_ORTHOLOGUE AFUA_8G02010)-RELATED"/>
    <property type="match status" value="1"/>
</dbReference>
<feature type="transmembrane region" description="Helical" evidence="9">
    <location>
        <begin position="294"/>
        <end position="315"/>
    </location>
</feature>
<dbReference type="GO" id="GO:0005351">
    <property type="term" value="F:carbohydrate:proton symporter activity"/>
    <property type="evidence" value="ECO:0007669"/>
    <property type="project" value="TreeGrafter"/>
</dbReference>
<dbReference type="InterPro" id="IPR005829">
    <property type="entry name" value="Sugar_transporter_CS"/>
</dbReference>
<dbReference type="InterPro" id="IPR050360">
    <property type="entry name" value="MFS_Sugar_Transporters"/>
</dbReference>
<protein>
    <submittedName>
        <fullName evidence="11">General substrate transporter</fullName>
    </submittedName>
</protein>
<evidence type="ECO:0000256" key="4">
    <source>
        <dbReference type="ARBA" id="ARBA00022692"/>
    </source>
</evidence>
<organism evidence="11 12">
    <name type="scientific">Mycena maculata</name>
    <dbReference type="NCBI Taxonomy" id="230809"/>
    <lineage>
        <taxon>Eukaryota</taxon>
        <taxon>Fungi</taxon>
        <taxon>Dikarya</taxon>
        <taxon>Basidiomycota</taxon>
        <taxon>Agaricomycotina</taxon>
        <taxon>Agaricomycetes</taxon>
        <taxon>Agaricomycetidae</taxon>
        <taxon>Agaricales</taxon>
        <taxon>Marasmiineae</taxon>
        <taxon>Mycenaceae</taxon>
        <taxon>Mycena</taxon>
    </lineage>
</organism>
<feature type="transmembrane region" description="Helical" evidence="9">
    <location>
        <begin position="208"/>
        <end position="225"/>
    </location>
</feature>
<feature type="transmembrane region" description="Helical" evidence="9">
    <location>
        <begin position="401"/>
        <end position="420"/>
    </location>
</feature>
<feature type="transmembrane region" description="Helical" evidence="9">
    <location>
        <begin position="330"/>
        <end position="352"/>
    </location>
</feature>
<dbReference type="AlphaFoldDB" id="A0AAD7N089"/>
<name>A0AAD7N089_9AGAR</name>
<reference evidence="11" key="1">
    <citation type="submission" date="2023-03" db="EMBL/GenBank/DDBJ databases">
        <title>Massive genome expansion in bonnet fungi (Mycena s.s.) driven by repeated elements and novel gene families across ecological guilds.</title>
        <authorList>
            <consortium name="Lawrence Berkeley National Laboratory"/>
            <person name="Harder C.B."/>
            <person name="Miyauchi S."/>
            <person name="Viragh M."/>
            <person name="Kuo A."/>
            <person name="Thoen E."/>
            <person name="Andreopoulos B."/>
            <person name="Lu D."/>
            <person name="Skrede I."/>
            <person name="Drula E."/>
            <person name="Henrissat B."/>
            <person name="Morin E."/>
            <person name="Kohler A."/>
            <person name="Barry K."/>
            <person name="LaButti K."/>
            <person name="Morin E."/>
            <person name="Salamov A."/>
            <person name="Lipzen A."/>
            <person name="Mereny Z."/>
            <person name="Hegedus B."/>
            <person name="Baldrian P."/>
            <person name="Stursova M."/>
            <person name="Weitz H."/>
            <person name="Taylor A."/>
            <person name="Grigoriev I.V."/>
            <person name="Nagy L.G."/>
            <person name="Martin F."/>
            <person name="Kauserud H."/>
        </authorList>
    </citation>
    <scope>NUCLEOTIDE SEQUENCE</scope>
    <source>
        <strain evidence="11">CBHHK188m</strain>
    </source>
</reference>
<keyword evidence="4 9" id="KW-0812">Transmembrane</keyword>
<evidence type="ECO:0000256" key="1">
    <source>
        <dbReference type="ARBA" id="ARBA00004141"/>
    </source>
</evidence>
<keyword evidence="5 9" id="KW-1133">Transmembrane helix</keyword>
<dbReference type="NCBIfam" id="TIGR00879">
    <property type="entry name" value="SP"/>
    <property type="match status" value="1"/>
</dbReference>
<feature type="transmembrane region" description="Helical" evidence="9">
    <location>
        <begin position="432"/>
        <end position="450"/>
    </location>
</feature>
<dbReference type="PROSITE" id="PS00216">
    <property type="entry name" value="SUGAR_TRANSPORT_1"/>
    <property type="match status" value="2"/>
</dbReference>
<accession>A0AAD7N089</accession>
<dbReference type="Proteomes" id="UP001215280">
    <property type="component" value="Unassembled WGS sequence"/>
</dbReference>
<feature type="transmembrane region" description="Helical" evidence="9">
    <location>
        <begin position="82"/>
        <end position="105"/>
    </location>
</feature>
<comment type="catalytic activity">
    <reaction evidence="7">
        <text>myo-inositol(out) + H(+)(out) = myo-inositol(in) + H(+)(in)</text>
        <dbReference type="Rhea" id="RHEA:60364"/>
        <dbReference type="ChEBI" id="CHEBI:15378"/>
        <dbReference type="ChEBI" id="CHEBI:17268"/>
    </reaction>
</comment>
<dbReference type="InterPro" id="IPR020846">
    <property type="entry name" value="MFS_dom"/>
</dbReference>
<keyword evidence="12" id="KW-1185">Reference proteome</keyword>
<feature type="transmembrane region" description="Helical" evidence="9">
    <location>
        <begin position="117"/>
        <end position="140"/>
    </location>
</feature>
<dbReference type="Gene3D" id="1.20.1250.20">
    <property type="entry name" value="MFS general substrate transporter like domains"/>
    <property type="match status" value="1"/>
</dbReference>
<comment type="similarity">
    <text evidence="2 8">Belongs to the major facilitator superfamily. Sugar transporter (TC 2.A.1.1) family.</text>
</comment>
<evidence type="ECO:0000256" key="5">
    <source>
        <dbReference type="ARBA" id="ARBA00022989"/>
    </source>
</evidence>
<comment type="caution">
    <text evidence="11">The sequence shown here is derived from an EMBL/GenBank/DDBJ whole genome shotgun (WGS) entry which is preliminary data.</text>
</comment>
<evidence type="ECO:0000313" key="11">
    <source>
        <dbReference type="EMBL" id="KAJ7739994.1"/>
    </source>
</evidence>
<feature type="transmembrane region" description="Helical" evidence="9">
    <location>
        <begin position="178"/>
        <end position="196"/>
    </location>
</feature>
<evidence type="ECO:0000256" key="8">
    <source>
        <dbReference type="RuleBase" id="RU003346"/>
    </source>
</evidence>
<dbReference type="PANTHER" id="PTHR48022">
    <property type="entry name" value="PLASTIDIC GLUCOSE TRANSPORTER 4"/>
    <property type="match status" value="1"/>
</dbReference>
<evidence type="ECO:0000256" key="7">
    <source>
        <dbReference type="ARBA" id="ARBA00049119"/>
    </source>
</evidence>
<dbReference type="PROSITE" id="PS00217">
    <property type="entry name" value="SUGAR_TRANSPORT_2"/>
    <property type="match status" value="1"/>
</dbReference>
<feature type="domain" description="Major facilitator superfamily (MFS) profile" evidence="10">
    <location>
        <begin position="31"/>
        <end position="485"/>
    </location>
</feature>
<feature type="transmembrane region" description="Helical" evidence="9">
    <location>
        <begin position="462"/>
        <end position="482"/>
    </location>
</feature>
<feature type="transmembrane region" description="Helical" evidence="9">
    <location>
        <begin position="359"/>
        <end position="381"/>
    </location>
</feature>
<dbReference type="Pfam" id="PF00083">
    <property type="entry name" value="Sugar_tr"/>
    <property type="match status" value="1"/>
</dbReference>
<evidence type="ECO:0000256" key="2">
    <source>
        <dbReference type="ARBA" id="ARBA00010992"/>
    </source>
</evidence>
<dbReference type="InterPro" id="IPR003663">
    <property type="entry name" value="Sugar/inositol_transpt"/>
</dbReference>
<dbReference type="InterPro" id="IPR005828">
    <property type="entry name" value="MFS_sugar_transport-like"/>
</dbReference>
<dbReference type="SUPFAM" id="SSF103473">
    <property type="entry name" value="MFS general substrate transporter"/>
    <property type="match status" value="1"/>
</dbReference>
<dbReference type="GO" id="GO:0016020">
    <property type="term" value="C:membrane"/>
    <property type="evidence" value="ECO:0007669"/>
    <property type="project" value="UniProtKB-SubCell"/>
</dbReference>
<dbReference type="PROSITE" id="PS50850">
    <property type="entry name" value="MFS"/>
    <property type="match status" value="1"/>
</dbReference>
<keyword evidence="6 9" id="KW-0472">Membrane</keyword>
<proteinExistence type="inferred from homology"/>
<evidence type="ECO:0000259" key="10">
    <source>
        <dbReference type="PROSITE" id="PS50850"/>
    </source>
</evidence>
<sequence length="589" mass="65730">MVPPIIQAMRSSTYTVRYSRRWTGHPLLYISGAMASLGDALFGYSQGVTAAFQVQPNFIHRMYGKVTTIEEIRMRKTEVNPLLPAIMVACLNITALFAALGSAYLSDYLGRRISMRIGAFIYVIASIIQMFATDFATLMVGRMIQGLGTGILSTTVPIYQCEIAPANRRGMFISLESLWMNAGYALSSWIGYAFFFDKPAEGSWRGPYAVQLLISLILFVGTFYLPETARWLIQNGFKTEGLWTLADLHAKGDVTDESVNRTYYEIVDTLELEKRNGVTAPWRDLFKEYTRRTIIGWTAQMFAQLNGINALLHFLPETLTHAGFSVPQALFYSSICSFFYLAGTVPAILYVDKLGRRRFLLVGSVALAASLTVVGSLKLYIERWPDKISVMGGAHGVVVGMSVYFFFFACTWGPIPWLLSAELFPLKVRAKGMAITTVSDWLFEFLVAFWTPPLFEILRGAYYFLLVGCCIISGLLVWFVFVETGTETLEEIGGVFGDETAPPRVLDEDDLILNLRRRRARGHSTLSMGSQLTTLTEMAAASEFTLHNADQGGTFLHPHNDRAGTSQMTLTSVVEEEKPKDQVESEKDV</sequence>
<evidence type="ECO:0000256" key="9">
    <source>
        <dbReference type="SAM" id="Phobius"/>
    </source>
</evidence>
<gene>
    <name evidence="11" type="ORF">DFH07DRAFT_839577</name>
</gene>
<dbReference type="PRINTS" id="PR00171">
    <property type="entry name" value="SUGRTRNSPORT"/>
</dbReference>
<evidence type="ECO:0000313" key="12">
    <source>
        <dbReference type="Proteomes" id="UP001215280"/>
    </source>
</evidence>
<evidence type="ECO:0000256" key="3">
    <source>
        <dbReference type="ARBA" id="ARBA00022448"/>
    </source>
</evidence>
<comment type="subcellular location">
    <subcellularLocation>
        <location evidence="1">Membrane</location>
        <topology evidence="1">Multi-pass membrane protein</topology>
    </subcellularLocation>
</comment>